<feature type="region of interest" description="Disordered" evidence="1">
    <location>
        <begin position="565"/>
        <end position="590"/>
    </location>
</feature>
<dbReference type="GO" id="GO:0005829">
    <property type="term" value="C:cytosol"/>
    <property type="evidence" value="ECO:0007669"/>
    <property type="project" value="TreeGrafter"/>
</dbReference>
<organism evidence="3 4">
    <name type="scientific">Bradyrhizobium erythrophlei</name>
    <dbReference type="NCBI Taxonomy" id="1437360"/>
    <lineage>
        <taxon>Bacteria</taxon>
        <taxon>Pseudomonadati</taxon>
        <taxon>Pseudomonadota</taxon>
        <taxon>Alphaproteobacteria</taxon>
        <taxon>Hyphomicrobiales</taxon>
        <taxon>Nitrobacteraceae</taxon>
        <taxon>Bradyrhizobium</taxon>
    </lineage>
</organism>
<feature type="domain" description="Hydantoinase B/oxoprolinase" evidence="2">
    <location>
        <begin position="10"/>
        <end position="528"/>
    </location>
</feature>
<dbReference type="AlphaFoldDB" id="A0A1M5JXY5"/>
<dbReference type="InterPro" id="IPR045079">
    <property type="entry name" value="Oxoprolinase-like"/>
</dbReference>
<dbReference type="Proteomes" id="UP000190675">
    <property type="component" value="Chromosome I"/>
</dbReference>
<dbReference type="GO" id="GO:0006749">
    <property type="term" value="P:glutathione metabolic process"/>
    <property type="evidence" value="ECO:0007669"/>
    <property type="project" value="TreeGrafter"/>
</dbReference>
<sequence length="590" mass="63467">MKDDAVARTDPLLLEIIRNGLDTVADEMALILMRTAYSAIIRDSMDYSTAVCDAEGQIVGQGLTTPMHLGSFYDAMRHLITQYQGDIYEGDLFIGNDPYLASGQHLPDIYIIRPFFHDGSLQGWATTIAHHVDVGGLVPGSNSIGATEIFQEGLRLPFLKLRERGVDNAAIWSIIEANVRVPGLVLGDLRAQVSAAEAGLRGFDELFGRYGAEPMRQAFVDLHDLAERIARIYISAIPDGVYRFTDHIDGLGQEPEPIVLQVEITVTGDVITADWTGTAKQVRGGINAPLSFTKSNVYAALRSIMPPDMPNCHGYTRPITVLAPEGTLVNCVSPAPCGARGITGYRIVDCMFGALAPALPDKLTADGAGGSTLPTFAGQIDGAPFVFSECIMGTWGASRDHDGQDGVPHMASNQSNVPIEMIEADFPLRIESYGLVTDTGGAGRRRGGLALKRDYRILTDDCFLGVRSDKRRFPPHGLFGGGEGAPSTNTVEKDNELTVVPTLPTERIMLGQGAVFRHMMAGGGGYGNAHEREPERVLDDVLDGRVSVGAARDVYGVVLTPGGRGIDRAATDRLRSAGTTDEKDRPSERS</sequence>
<evidence type="ECO:0000256" key="1">
    <source>
        <dbReference type="SAM" id="MobiDB-lite"/>
    </source>
</evidence>
<evidence type="ECO:0000313" key="3">
    <source>
        <dbReference type="EMBL" id="SHG45180.1"/>
    </source>
</evidence>
<dbReference type="GO" id="GO:0017168">
    <property type="term" value="F:5-oxoprolinase (ATP-hydrolyzing) activity"/>
    <property type="evidence" value="ECO:0007669"/>
    <property type="project" value="TreeGrafter"/>
</dbReference>
<dbReference type="Pfam" id="PF02538">
    <property type="entry name" value="Hydantoinase_B"/>
    <property type="match status" value="1"/>
</dbReference>
<dbReference type="PANTHER" id="PTHR11365:SF23">
    <property type="entry name" value="HYPOTHETICAL 5-OXOPROLINASE (EUROFUNG)-RELATED"/>
    <property type="match status" value="1"/>
</dbReference>
<protein>
    <submittedName>
        <fullName evidence="3">N-methylhydantoinase B</fullName>
    </submittedName>
</protein>
<name>A0A1M5JXY5_9BRAD</name>
<dbReference type="RefSeq" id="WP_079573269.1">
    <property type="nucleotide sequence ID" value="NZ_LT670818.1"/>
</dbReference>
<dbReference type="EMBL" id="LT670818">
    <property type="protein sequence ID" value="SHG45180.1"/>
    <property type="molecule type" value="Genomic_DNA"/>
</dbReference>
<evidence type="ECO:0000259" key="2">
    <source>
        <dbReference type="Pfam" id="PF02538"/>
    </source>
</evidence>
<dbReference type="PANTHER" id="PTHR11365">
    <property type="entry name" value="5-OXOPROLINASE RELATED"/>
    <property type="match status" value="1"/>
</dbReference>
<accession>A0A1M5JXY5</accession>
<gene>
    <name evidence="3" type="ORF">SAMN05444169_2536</name>
</gene>
<evidence type="ECO:0000313" key="4">
    <source>
        <dbReference type="Proteomes" id="UP000190675"/>
    </source>
</evidence>
<dbReference type="OrthoDB" id="9761586at2"/>
<proteinExistence type="predicted"/>
<dbReference type="InterPro" id="IPR003692">
    <property type="entry name" value="Hydantoinase_B"/>
</dbReference>
<reference evidence="3 4" key="1">
    <citation type="submission" date="2016-11" db="EMBL/GenBank/DDBJ databases">
        <authorList>
            <person name="Jaros S."/>
            <person name="Januszkiewicz K."/>
            <person name="Wedrychowicz H."/>
        </authorList>
    </citation>
    <scope>NUCLEOTIDE SEQUENCE [LARGE SCALE GENOMIC DNA]</scope>
    <source>
        <strain evidence="3 4">GAS242</strain>
    </source>
</reference>